<dbReference type="SUPFAM" id="SSF56529">
    <property type="entry name" value="FAH"/>
    <property type="match status" value="1"/>
</dbReference>
<comment type="caution">
    <text evidence="4">The sequence shown here is derived from an EMBL/GenBank/DDBJ whole genome shotgun (WGS) entry which is preliminary data.</text>
</comment>
<sequence>MTTTAPARPAPFRIARIRPLNSSEQFFVTNPAQDFGGDAGSVWEIIESPFPGSPANQNSPERAGWTLGSRVAETDFTFLAPCSPANVFGMAHNTGAPGRALPAQAFHKASTSVVGPHEPILLSPDVGYVDPEAELTVVVGRTSRNLTLATARAAVLGFTIGNDVSARDLQKSDELWISAKSQDTFTPLGPWIVINFDDDDAAISIVHNGTELAAASTRDLGWGVDEILIYLSSFMTLHPGDVILTGFPAECRQLRPGDTVTCRIAGLGDLTNPVRATPVV</sequence>
<evidence type="ECO:0000313" key="5">
    <source>
        <dbReference type="Proteomes" id="UP000655366"/>
    </source>
</evidence>
<dbReference type="RefSeq" id="WP_196398401.1">
    <property type="nucleotide sequence ID" value="NZ_JADNYM010000031.1"/>
</dbReference>
<keyword evidence="4" id="KW-0378">Hydrolase</keyword>
<evidence type="ECO:0000256" key="1">
    <source>
        <dbReference type="ARBA" id="ARBA00010211"/>
    </source>
</evidence>
<keyword evidence="2" id="KW-0479">Metal-binding</keyword>
<gene>
    <name evidence="4" type="ORF">IV500_19060</name>
</gene>
<evidence type="ECO:0000313" key="4">
    <source>
        <dbReference type="EMBL" id="MBG0741468.1"/>
    </source>
</evidence>
<dbReference type="GO" id="GO:0046872">
    <property type="term" value="F:metal ion binding"/>
    <property type="evidence" value="ECO:0007669"/>
    <property type="project" value="UniProtKB-KW"/>
</dbReference>
<reference evidence="4 5" key="1">
    <citation type="submission" date="2020-11" db="EMBL/GenBank/DDBJ databases">
        <title>Arthrobacter antarcticus sp. nov., isolated from Antarctic Soil.</title>
        <authorList>
            <person name="Li J."/>
        </authorList>
    </citation>
    <scope>NUCLEOTIDE SEQUENCE [LARGE SCALE GENOMIC DNA]</scope>
    <source>
        <strain evidence="4 5">Z1-20</strain>
    </source>
</reference>
<dbReference type="GO" id="GO:0016787">
    <property type="term" value="F:hydrolase activity"/>
    <property type="evidence" value="ECO:0007669"/>
    <property type="project" value="UniProtKB-KW"/>
</dbReference>
<dbReference type="InterPro" id="IPR011234">
    <property type="entry name" value="Fumarylacetoacetase-like_C"/>
</dbReference>
<dbReference type="Gene3D" id="3.90.850.10">
    <property type="entry name" value="Fumarylacetoacetase-like, C-terminal domain"/>
    <property type="match status" value="1"/>
</dbReference>
<feature type="domain" description="Fumarylacetoacetase-like C-terminal" evidence="3">
    <location>
        <begin position="97"/>
        <end position="275"/>
    </location>
</feature>
<dbReference type="PANTHER" id="PTHR42796:SF4">
    <property type="entry name" value="FUMARYLACETOACETATE HYDROLASE DOMAIN-CONTAINING PROTEIN 2A"/>
    <property type="match status" value="1"/>
</dbReference>
<dbReference type="PANTHER" id="PTHR42796">
    <property type="entry name" value="FUMARYLACETOACETATE HYDROLASE DOMAIN-CONTAINING PROTEIN 2A-RELATED"/>
    <property type="match status" value="1"/>
</dbReference>
<dbReference type="GO" id="GO:0044281">
    <property type="term" value="P:small molecule metabolic process"/>
    <property type="evidence" value="ECO:0007669"/>
    <property type="project" value="UniProtKB-ARBA"/>
</dbReference>
<proteinExistence type="inferred from homology"/>
<accession>A0A931CNH3</accession>
<dbReference type="Proteomes" id="UP000655366">
    <property type="component" value="Unassembled WGS sequence"/>
</dbReference>
<evidence type="ECO:0000256" key="2">
    <source>
        <dbReference type="ARBA" id="ARBA00022723"/>
    </source>
</evidence>
<organism evidence="4 5">
    <name type="scientific">Arthrobacter terrae</name>
    <dbReference type="NCBI Taxonomy" id="2935737"/>
    <lineage>
        <taxon>Bacteria</taxon>
        <taxon>Bacillati</taxon>
        <taxon>Actinomycetota</taxon>
        <taxon>Actinomycetes</taxon>
        <taxon>Micrococcales</taxon>
        <taxon>Micrococcaceae</taxon>
        <taxon>Arthrobacter</taxon>
    </lineage>
</organism>
<dbReference type="EMBL" id="JADNYM010000031">
    <property type="protein sequence ID" value="MBG0741468.1"/>
    <property type="molecule type" value="Genomic_DNA"/>
</dbReference>
<evidence type="ECO:0000259" key="3">
    <source>
        <dbReference type="Pfam" id="PF01557"/>
    </source>
</evidence>
<dbReference type="Pfam" id="PF01557">
    <property type="entry name" value="FAA_hydrolase"/>
    <property type="match status" value="1"/>
</dbReference>
<protein>
    <submittedName>
        <fullName evidence="4">Fumarylacetoacetate hydrolase family protein</fullName>
    </submittedName>
</protein>
<keyword evidence="5" id="KW-1185">Reference proteome</keyword>
<comment type="similarity">
    <text evidence="1">Belongs to the FAH family.</text>
</comment>
<name>A0A931CNH3_9MICC</name>
<dbReference type="InterPro" id="IPR036663">
    <property type="entry name" value="Fumarylacetoacetase_C_sf"/>
</dbReference>
<dbReference type="AlphaFoldDB" id="A0A931CNH3"/>
<dbReference type="InterPro" id="IPR051121">
    <property type="entry name" value="FAH"/>
</dbReference>